<proteinExistence type="predicted"/>
<keyword evidence="3" id="KW-1185">Reference proteome</keyword>
<keyword evidence="1" id="KW-1133">Transmembrane helix</keyword>
<name>A0ABR8CCZ0_9CYAN</name>
<protein>
    <submittedName>
        <fullName evidence="2">Type IV pilin-like G/H family protein</fullName>
    </submittedName>
</protein>
<evidence type="ECO:0000313" key="2">
    <source>
        <dbReference type="EMBL" id="MBD2318186.1"/>
    </source>
</evidence>
<keyword evidence="1" id="KW-0472">Membrane</keyword>
<keyword evidence="1" id="KW-0812">Transmembrane</keyword>
<organism evidence="2 3">
    <name type="scientific">Phormidium tenue FACHB-1050</name>
    <dbReference type="NCBI Taxonomy" id="2692857"/>
    <lineage>
        <taxon>Bacteria</taxon>
        <taxon>Bacillati</taxon>
        <taxon>Cyanobacteriota</taxon>
        <taxon>Cyanophyceae</taxon>
        <taxon>Oscillatoriophycideae</taxon>
        <taxon>Oscillatoriales</taxon>
        <taxon>Oscillatoriaceae</taxon>
        <taxon>Phormidium</taxon>
    </lineage>
</organism>
<dbReference type="RefSeq" id="WP_190578999.1">
    <property type="nucleotide sequence ID" value="NZ_CAWPQU010000018.1"/>
</dbReference>
<sequence length="230" mass="25218">MIRKVETRRSETSQPNDLQMEILPVSENIGEMEADSNFLADLPEEEAKPPKQEGNRRLLRWAIYSLLGFGLIAIAAPAFLGVSSSCKNKSPEARVYVGAMGRAQQTFWLENGAFARSLSALAIGIEEETDNYKYDLQSFGLVAYHYGVPKNDNLKNFVGAVFVVPEKAQTSQNVNQQASPKSSTKPITKKELTTVTILCESPILGVKTKLPKPSLENGIPKCAEGTVLVE</sequence>
<dbReference type="InterPro" id="IPR031975">
    <property type="entry name" value="Pilin_GH"/>
</dbReference>
<dbReference type="Proteomes" id="UP000618445">
    <property type="component" value="Unassembled WGS sequence"/>
</dbReference>
<evidence type="ECO:0000256" key="1">
    <source>
        <dbReference type="SAM" id="Phobius"/>
    </source>
</evidence>
<evidence type="ECO:0000313" key="3">
    <source>
        <dbReference type="Proteomes" id="UP000618445"/>
    </source>
</evidence>
<reference evidence="2 3" key="1">
    <citation type="journal article" date="2020" name="ISME J.">
        <title>Comparative genomics reveals insights into cyanobacterial evolution and habitat adaptation.</title>
        <authorList>
            <person name="Chen M.Y."/>
            <person name="Teng W.K."/>
            <person name="Zhao L."/>
            <person name="Hu C.X."/>
            <person name="Zhou Y.K."/>
            <person name="Han B.P."/>
            <person name="Song L.R."/>
            <person name="Shu W.S."/>
        </authorList>
    </citation>
    <scope>NUCLEOTIDE SEQUENCE [LARGE SCALE GENOMIC DNA]</scope>
    <source>
        <strain evidence="2 3">FACHB-1050</strain>
    </source>
</reference>
<comment type="caution">
    <text evidence="2">The sequence shown here is derived from an EMBL/GenBank/DDBJ whole genome shotgun (WGS) entry which is preliminary data.</text>
</comment>
<gene>
    <name evidence="2" type="ORF">H6G05_15195</name>
</gene>
<dbReference type="Pfam" id="PF16734">
    <property type="entry name" value="Pilin_GH"/>
    <property type="match status" value="1"/>
</dbReference>
<feature type="transmembrane region" description="Helical" evidence="1">
    <location>
        <begin position="58"/>
        <end position="80"/>
    </location>
</feature>
<accession>A0ABR8CCZ0</accession>
<dbReference type="EMBL" id="JACJQY010000025">
    <property type="protein sequence ID" value="MBD2318186.1"/>
    <property type="molecule type" value="Genomic_DNA"/>
</dbReference>